<feature type="region of interest" description="Disordered" evidence="1">
    <location>
        <begin position="120"/>
        <end position="211"/>
    </location>
</feature>
<name>A0A7I4Y8L9_HAECO</name>
<evidence type="ECO:0000256" key="2">
    <source>
        <dbReference type="SAM" id="SignalP"/>
    </source>
</evidence>
<feature type="chain" id="PRO_5029795706" evidence="2">
    <location>
        <begin position="22"/>
        <end position="231"/>
    </location>
</feature>
<dbReference type="WBParaSite" id="HCON_00060170-00001">
    <property type="protein sequence ID" value="HCON_00060170-00001"/>
    <property type="gene ID" value="HCON_00060170"/>
</dbReference>
<organism evidence="3 4">
    <name type="scientific">Haemonchus contortus</name>
    <name type="common">Barber pole worm</name>
    <dbReference type="NCBI Taxonomy" id="6289"/>
    <lineage>
        <taxon>Eukaryota</taxon>
        <taxon>Metazoa</taxon>
        <taxon>Ecdysozoa</taxon>
        <taxon>Nematoda</taxon>
        <taxon>Chromadorea</taxon>
        <taxon>Rhabditida</taxon>
        <taxon>Rhabditina</taxon>
        <taxon>Rhabditomorpha</taxon>
        <taxon>Strongyloidea</taxon>
        <taxon>Trichostrongylidae</taxon>
        <taxon>Haemonchus</taxon>
    </lineage>
</organism>
<keyword evidence="3" id="KW-1185">Reference proteome</keyword>
<proteinExistence type="predicted"/>
<feature type="signal peptide" evidence="2">
    <location>
        <begin position="1"/>
        <end position="21"/>
    </location>
</feature>
<evidence type="ECO:0000256" key="1">
    <source>
        <dbReference type="SAM" id="MobiDB-lite"/>
    </source>
</evidence>
<protein>
    <submittedName>
        <fullName evidence="4">Fibronectin type-II domain-containing protein</fullName>
    </submittedName>
</protein>
<evidence type="ECO:0000313" key="4">
    <source>
        <dbReference type="WBParaSite" id="HCON_00060170-00001"/>
    </source>
</evidence>
<keyword evidence="2" id="KW-0732">Signal</keyword>
<accession>A0A7I4Y8L9</accession>
<sequence length="231" mass="25966">MFFRCMFMLWLFSLPDVSIQGKRPSVCDTTMKERESEDFSPCIKFNWELKDCSKLKIKRGYVSRSKMGLNVCQAKDGGWLECTCEEHSLCIAPALKKLRVLSRVFGDTCEPEIRNELDQKKKEWSDGNGDEKKEWSDENGDEKKQWSDGDSEESAADSAIENNDTEETDPEDHVNADQDTSSVDDNPPDGPEGNVADSPSPITKPPNSSTSAKIDIVFYSMLGSMFHATLL</sequence>
<dbReference type="AlphaFoldDB" id="A0A7I4Y8L9"/>
<reference evidence="4" key="1">
    <citation type="submission" date="2020-12" db="UniProtKB">
        <authorList>
            <consortium name="WormBaseParasite"/>
        </authorList>
    </citation>
    <scope>IDENTIFICATION</scope>
    <source>
        <strain evidence="4">MHco3</strain>
    </source>
</reference>
<feature type="compositionally biased region" description="Basic and acidic residues" evidence="1">
    <location>
        <begin position="120"/>
        <end position="147"/>
    </location>
</feature>
<evidence type="ECO:0000313" key="3">
    <source>
        <dbReference type="Proteomes" id="UP000025227"/>
    </source>
</evidence>
<dbReference type="Proteomes" id="UP000025227">
    <property type="component" value="Unplaced"/>
</dbReference>